<evidence type="ECO:0000313" key="1">
    <source>
        <dbReference type="EMBL" id="MPC45136.1"/>
    </source>
</evidence>
<proteinExistence type="predicted"/>
<protein>
    <submittedName>
        <fullName evidence="1">Uncharacterized protein</fullName>
    </submittedName>
</protein>
<sequence>MQSWTISSYFPKRMGRPLWANPMDTTSFLPRARLIRYLSFRPRTVLSGISKPSCSLKCCTAAKLPCLVAYFPISARSSGLYEA</sequence>
<dbReference type="AlphaFoldDB" id="A0A5B7FI62"/>
<dbReference type="Proteomes" id="UP000324222">
    <property type="component" value="Unassembled WGS sequence"/>
</dbReference>
<gene>
    <name evidence="1" type="ORF">E2C01_038820</name>
</gene>
<keyword evidence="2" id="KW-1185">Reference proteome</keyword>
<name>A0A5B7FI62_PORTR</name>
<reference evidence="1 2" key="1">
    <citation type="submission" date="2019-05" db="EMBL/GenBank/DDBJ databases">
        <title>Another draft genome of Portunus trituberculatus and its Hox gene families provides insights of decapod evolution.</title>
        <authorList>
            <person name="Jeong J.-H."/>
            <person name="Song I."/>
            <person name="Kim S."/>
            <person name="Choi T."/>
            <person name="Kim D."/>
            <person name="Ryu S."/>
            <person name="Kim W."/>
        </authorList>
    </citation>
    <scope>NUCLEOTIDE SEQUENCE [LARGE SCALE GENOMIC DNA]</scope>
    <source>
        <tissue evidence="1">Muscle</tissue>
    </source>
</reference>
<accession>A0A5B7FI62</accession>
<comment type="caution">
    <text evidence="1">The sequence shown here is derived from an EMBL/GenBank/DDBJ whole genome shotgun (WGS) entry which is preliminary data.</text>
</comment>
<evidence type="ECO:0000313" key="2">
    <source>
        <dbReference type="Proteomes" id="UP000324222"/>
    </source>
</evidence>
<organism evidence="1 2">
    <name type="scientific">Portunus trituberculatus</name>
    <name type="common">Swimming crab</name>
    <name type="synonym">Neptunus trituberculatus</name>
    <dbReference type="NCBI Taxonomy" id="210409"/>
    <lineage>
        <taxon>Eukaryota</taxon>
        <taxon>Metazoa</taxon>
        <taxon>Ecdysozoa</taxon>
        <taxon>Arthropoda</taxon>
        <taxon>Crustacea</taxon>
        <taxon>Multicrustacea</taxon>
        <taxon>Malacostraca</taxon>
        <taxon>Eumalacostraca</taxon>
        <taxon>Eucarida</taxon>
        <taxon>Decapoda</taxon>
        <taxon>Pleocyemata</taxon>
        <taxon>Brachyura</taxon>
        <taxon>Eubrachyura</taxon>
        <taxon>Portunoidea</taxon>
        <taxon>Portunidae</taxon>
        <taxon>Portuninae</taxon>
        <taxon>Portunus</taxon>
    </lineage>
</organism>
<dbReference type="EMBL" id="VSRR010006585">
    <property type="protein sequence ID" value="MPC45136.1"/>
    <property type="molecule type" value="Genomic_DNA"/>
</dbReference>